<dbReference type="KEGG" id="rml:FF011L_46320"/>
<keyword evidence="5 6" id="KW-0472">Membrane</keyword>
<evidence type="ECO:0000256" key="1">
    <source>
        <dbReference type="ARBA" id="ARBA00004651"/>
    </source>
</evidence>
<evidence type="ECO:0000256" key="4">
    <source>
        <dbReference type="ARBA" id="ARBA00022989"/>
    </source>
</evidence>
<evidence type="ECO:0000313" key="8">
    <source>
        <dbReference type="Proteomes" id="UP000320672"/>
    </source>
</evidence>
<dbReference type="PANTHER" id="PTHR30250:SF11">
    <property type="entry name" value="O-ANTIGEN TRANSPORTER-RELATED"/>
    <property type="match status" value="1"/>
</dbReference>
<feature type="transmembrane region" description="Helical" evidence="6">
    <location>
        <begin position="346"/>
        <end position="364"/>
    </location>
</feature>
<keyword evidence="8" id="KW-1185">Reference proteome</keyword>
<dbReference type="Pfam" id="PF01943">
    <property type="entry name" value="Polysacc_synt"/>
    <property type="match status" value="1"/>
</dbReference>
<dbReference type="Proteomes" id="UP000320672">
    <property type="component" value="Chromosome"/>
</dbReference>
<evidence type="ECO:0000256" key="3">
    <source>
        <dbReference type="ARBA" id="ARBA00022692"/>
    </source>
</evidence>
<organism evidence="7 8">
    <name type="scientific">Roseimaritima multifibrata</name>
    <dbReference type="NCBI Taxonomy" id="1930274"/>
    <lineage>
        <taxon>Bacteria</taxon>
        <taxon>Pseudomonadati</taxon>
        <taxon>Planctomycetota</taxon>
        <taxon>Planctomycetia</taxon>
        <taxon>Pirellulales</taxon>
        <taxon>Pirellulaceae</taxon>
        <taxon>Roseimaritima</taxon>
    </lineage>
</organism>
<feature type="transmembrane region" description="Helical" evidence="6">
    <location>
        <begin position="76"/>
        <end position="96"/>
    </location>
</feature>
<feature type="transmembrane region" description="Helical" evidence="6">
    <location>
        <begin position="235"/>
        <end position="257"/>
    </location>
</feature>
<dbReference type="InterPro" id="IPR050833">
    <property type="entry name" value="Poly_Biosynth_Transport"/>
</dbReference>
<evidence type="ECO:0000256" key="2">
    <source>
        <dbReference type="ARBA" id="ARBA00022475"/>
    </source>
</evidence>
<comment type="subcellular location">
    <subcellularLocation>
        <location evidence="1">Cell membrane</location>
        <topology evidence="1">Multi-pass membrane protein</topology>
    </subcellularLocation>
</comment>
<feature type="transmembrane region" description="Helical" evidence="6">
    <location>
        <begin position="165"/>
        <end position="185"/>
    </location>
</feature>
<feature type="transmembrane region" description="Helical" evidence="6">
    <location>
        <begin position="7"/>
        <end position="31"/>
    </location>
</feature>
<accession>A0A517MLS3</accession>
<sequence length="429" mass="47202">MRIANQAIVYGTSVALNRGGILLSTPLLVAWFGLVDFGIYSLTLVASQLLANLLSLNGSIAVMREGAEDVQKGSYLFRRFSILTILLGSVVTAFVWPFDNSSFHWLGYAFLLGATEGLQQLLLNWLRCRNRQFSYLFFSVVRTTGILLSIFLVSKYHGNLETLFFAQLMWCAALFAGFTLIDGLVSKNIDSKSVAIRGVLAYALPMIPHAAAQWVINGSDRLIIKSMVGEEALGIYSLAYSFAMVVMLVNSGLALTLPQQIIQNYDQWSLGSIRGKTMKAYTAVVVVLVLGVLIALEIDHRTIQWLPAGTGDVPLIVGLVSAGLYLQGIYYLYGNFYFYHRKTSKLAVQTVIAAIANILLTIVFVQWLGIVGAAIATFLTYAGYLAMLISGLKNIEPRLKRMLKADLKLVPFSVAGLFLLGLFHGLLWQ</sequence>
<evidence type="ECO:0000256" key="5">
    <source>
        <dbReference type="ARBA" id="ARBA00023136"/>
    </source>
</evidence>
<evidence type="ECO:0000256" key="6">
    <source>
        <dbReference type="SAM" id="Phobius"/>
    </source>
</evidence>
<feature type="transmembrane region" description="Helical" evidence="6">
    <location>
        <begin position="102"/>
        <end position="123"/>
    </location>
</feature>
<dbReference type="PANTHER" id="PTHR30250">
    <property type="entry name" value="PST FAMILY PREDICTED COLANIC ACID TRANSPORTER"/>
    <property type="match status" value="1"/>
</dbReference>
<proteinExistence type="predicted"/>
<evidence type="ECO:0000313" key="7">
    <source>
        <dbReference type="EMBL" id="QDS95831.1"/>
    </source>
</evidence>
<dbReference type="GO" id="GO:0005886">
    <property type="term" value="C:plasma membrane"/>
    <property type="evidence" value="ECO:0007669"/>
    <property type="project" value="UniProtKB-SubCell"/>
</dbReference>
<feature type="transmembrane region" description="Helical" evidence="6">
    <location>
        <begin position="278"/>
        <end position="296"/>
    </location>
</feature>
<dbReference type="InterPro" id="IPR002797">
    <property type="entry name" value="Polysacc_synth"/>
</dbReference>
<feature type="transmembrane region" description="Helical" evidence="6">
    <location>
        <begin position="316"/>
        <end position="334"/>
    </location>
</feature>
<gene>
    <name evidence="7" type="ORF">FF011L_46320</name>
</gene>
<keyword evidence="4 6" id="KW-1133">Transmembrane helix</keyword>
<dbReference type="EMBL" id="CP036262">
    <property type="protein sequence ID" value="QDS95831.1"/>
    <property type="molecule type" value="Genomic_DNA"/>
</dbReference>
<reference evidence="7 8" key="1">
    <citation type="submission" date="2019-02" db="EMBL/GenBank/DDBJ databases">
        <title>Deep-cultivation of Planctomycetes and their phenomic and genomic characterization uncovers novel biology.</title>
        <authorList>
            <person name="Wiegand S."/>
            <person name="Jogler M."/>
            <person name="Boedeker C."/>
            <person name="Pinto D."/>
            <person name="Vollmers J."/>
            <person name="Rivas-Marin E."/>
            <person name="Kohn T."/>
            <person name="Peeters S.H."/>
            <person name="Heuer A."/>
            <person name="Rast P."/>
            <person name="Oberbeckmann S."/>
            <person name="Bunk B."/>
            <person name="Jeske O."/>
            <person name="Meyerdierks A."/>
            <person name="Storesund J.E."/>
            <person name="Kallscheuer N."/>
            <person name="Luecker S."/>
            <person name="Lage O.M."/>
            <person name="Pohl T."/>
            <person name="Merkel B.J."/>
            <person name="Hornburger P."/>
            <person name="Mueller R.-W."/>
            <person name="Bruemmer F."/>
            <person name="Labrenz M."/>
            <person name="Spormann A.M."/>
            <person name="Op den Camp H."/>
            <person name="Overmann J."/>
            <person name="Amann R."/>
            <person name="Jetten M.S.M."/>
            <person name="Mascher T."/>
            <person name="Medema M.H."/>
            <person name="Devos D.P."/>
            <person name="Kaster A.-K."/>
            <person name="Ovreas L."/>
            <person name="Rohde M."/>
            <person name="Galperin M.Y."/>
            <person name="Jogler C."/>
        </authorList>
    </citation>
    <scope>NUCLEOTIDE SEQUENCE [LARGE SCALE GENOMIC DNA]</scope>
    <source>
        <strain evidence="7 8">FF011L</strain>
    </source>
</reference>
<feature type="transmembrane region" description="Helical" evidence="6">
    <location>
        <begin position="370"/>
        <end position="389"/>
    </location>
</feature>
<feature type="transmembrane region" description="Helical" evidence="6">
    <location>
        <begin position="409"/>
        <end position="428"/>
    </location>
</feature>
<feature type="transmembrane region" description="Helical" evidence="6">
    <location>
        <begin position="37"/>
        <end position="56"/>
    </location>
</feature>
<dbReference type="AlphaFoldDB" id="A0A517MLS3"/>
<keyword evidence="3 6" id="KW-0812">Transmembrane</keyword>
<dbReference type="OrthoDB" id="9814608at2"/>
<feature type="transmembrane region" description="Helical" evidence="6">
    <location>
        <begin position="135"/>
        <end position="153"/>
    </location>
</feature>
<feature type="transmembrane region" description="Helical" evidence="6">
    <location>
        <begin position="194"/>
        <end position="215"/>
    </location>
</feature>
<dbReference type="RefSeq" id="WP_145354060.1">
    <property type="nucleotide sequence ID" value="NZ_CP036262.1"/>
</dbReference>
<name>A0A517MLS3_9BACT</name>
<keyword evidence="2" id="KW-1003">Cell membrane</keyword>
<protein>
    <submittedName>
        <fullName evidence="7">Polysaccharide biosynthesis protein</fullName>
    </submittedName>
</protein>